<evidence type="ECO:0008006" key="3">
    <source>
        <dbReference type="Google" id="ProtNLM"/>
    </source>
</evidence>
<comment type="caution">
    <text evidence="1">The sequence shown here is derived from an EMBL/GenBank/DDBJ whole genome shotgun (WGS) entry which is preliminary data.</text>
</comment>
<proteinExistence type="predicted"/>
<protein>
    <recommendedName>
        <fullName evidence="3">DUF2811 domain-containing protein</fullName>
    </recommendedName>
</protein>
<dbReference type="RefSeq" id="WP_158467132.1">
    <property type="nucleotide sequence ID" value="NZ_QJUE01000005.1"/>
</dbReference>
<dbReference type="OrthoDB" id="515579at2"/>
<sequence length="87" mass="9976">MKNIELTEEKRSTKSSGVLDSEEIISFQTEIPMPIQQAMKVYIEKHPNWDQYRLVQAALAGFLIQNGISSRLITRLYIGNMFGSHSF</sequence>
<dbReference type="Pfam" id="PF10929">
    <property type="entry name" value="DUF2811"/>
    <property type="match status" value="1"/>
</dbReference>
<dbReference type="AlphaFoldDB" id="A0A318RDF1"/>
<dbReference type="InterPro" id="IPR021231">
    <property type="entry name" value="DUF2811"/>
</dbReference>
<evidence type="ECO:0000313" key="1">
    <source>
        <dbReference type="EMBL" id="PYE01302.1"/>
    </source>
</evidence>
<gene>
    <name evidence="1" type="ORF">DNJ73_07785</name>
</gene>
<evidence type="ECO:0000313" key="2">
    <source>
        <dbReference type="Proteomes" id="UP000247807"/>
    </source>
</evidence>
<reference evidence="1 2" key="1">
    <citation type="journal article" date="2018" name="Appl. Environ. Microbiol.">
        <title>Genome rearrangement shapes Prochlorococcus ecological adaptation.</title>
        <authorList>
            <person name="Yan W."/>
            <person name="Wei S."/>
            <person name="Wang Q."/>
            <person name="Xiao X."/>
            <person name="Zeng Q."/>
            <person name="Jiao N."/>
            <person name="Zhang R."/>
        </authorList>
    </citation>
    <scope>NUCLEOTIDE SEQUENCE [LARGE SCALE GENOMIC DNA]</scope>
    <source>
        <strain evidence="1 2">XMU1408</strain>
    </source>
</reference>
<organism evidence="1 2">
    <name type="scientific">Prochlorococcus marinus XMU1408</name>
    <dbReference type="NCBI Taxonomy" id="2213228"/>
    <lineage>
        <taxon>Bacteria</taxon>
        <taxon>Bacillati</taxon>
        <taxon>Cyanobacteriota</taxon>
        <taxon>Cyanophyceae</taxon>
        <taxon>Synechococcales</taxon>
        <taxon>Prochlorococcaceae</taxon>
        <taxon>Prochlorococcus</taxon>
    </lineage>
</organism>
<accession>A0A318RDF1</accession>
<dbReference type="Proteomes" id="UP000247807">
    <property type="component" value="Unassembled WGS sequence"/>
</dbReference>
<name>A0A318RDF1_PROMR</name>
<dbReference type="EMBL" id="QJUE01000005">
    <property type="protein sequence ID" value="PYE01302.1"/>
    <property type="molecule type" value="Genomic_DNA"/>
</dbReference>